<evidence type="ECO:0000313" key="2">
    <source>
        <dbReference type="EMBL" id="KAJ0395857.1"/>
    </source>
</evidence>
<feature type="region of interest" description="Disordered" evidence="1">
    <location>
        <begin position="16"/>
        <end position="76"/>
    </location>
</feature>
<reference evidence="2" key="1">
    <citation type="submission" date="2021-12" db="EMBL/GenBank/DDBJ databases">
        <title>Prjna785345.</title>
        <authorList>
            <person name="Rujirawat T."/>
            <person name="Krajaejun T."/>
        </authorList>
    </citation>
    <scope>NUCLEOTIDE SEQUENCE</scope>
    <source>
        <strain evidence="2">Pi057C3</strain>
    </source>
</reference>
<feature type="compositionally biased region" description="Low complexity" evidence="1">
    <location>
        <begin position="38"/>
        <end position="61"/>
    </location>
</feature>
<keyword evidence="3" id="KW-1185">Reference proteome</keyword>
<proteinExistence type="predicted"/>
<evidence type="ECO:0000313" key="3">
    <source>
        <dbReference type="Proteomes" id="UP001209570"/>
    </source>
</evidence>
<gene>
    <name evidence="2" type="ORF">P43SY_001725</name>
</gene>
<dbReference type="EMBL" id="JAKCXM010000322">
    <property type="protein sequence ID" value="KAJ0395857.1"/>
    <property type="molecule type" value="Genomic_DNA"/>
</dbReference>
<evidence type="ECO:0000256" key="1">
    <source>
        <dbReference type="SAM" id="MobiDB-lite"/>
    </source>
</evidence>
<protein>
    <submittedName>
        <fullName evidence="2">Uncharacterized protein</fullName>
    </submittedName>
</protein>
<sequence length="190" mass="20454">MDEWIHVTNFDDHGAFLQDDASAPAPQRSDRRQSRAGSDASRLSVGVSSSSSSSFSSLLNSEELPGQDRSVPPPPSFEAFLSVPPAFLAASAVRSATECATLFDIAQLAMEMDVVLELALDQLQERHTIQSTLAMLAQRSGATAASLETTLVVLQRQAQDLNAENLVASLARMQQCLNELDEIRGPPRAD</sequence>
<organism evidence="2 3">
    <name type="scientific">Pythium insidiosum</name>
    <name type="common">Pythiosis disease agent</name>
    <dbReference type="NCBI Taxonomy" id="114742"/>
    <lineage>
        <taxon>Eukaryota</taxon>
        <taxon>Sar</taxon>
        <taxon>Stramenopiles</taxon>
        <taxon>Oomycota</taxon>
        <taxon>Peronosporomycetes</taxon>
        <taxon>Pythiales</taxon>
        <taxon>Pythiaceae</taxon>
        <taxon>Pythium</taxon>
    </lineage>
</organism>
<dbReference type="AlphaFoldDB" id="A0AAD5Q494"/>
<dbReference type="Proteomes" id="UP001209570">
    <property type="component" value="Unassembled WGS sequence"/>
</dbReference>
<comment type="caution">
    <text evidence="2">The sequence shown here is derived from an EMBL/GenBank/DDBJ whole genome shotgun (WGS) entry which is preliminary data.</text>
</comment>
<name>A0AAD5Q494_PYTIN</name>
<accession>A0AAD5Q494</accession>